<name>A0A9P7DR52_9AGAM</name>
<dbReference type="EMBL" id="JABBWE010000008">
    <property type="protein sequence ID" value="KAG1800881.1"/>
    <property type="molecule type" value="Genomic_DNA"/>
</dbReference>
<dbReference type="Proteomes" id="UP000719766">
    <property type="component" value="Unassembled WGS sequence"/>
</dbReference>
<dbReference type="OrthoDB" id="2669184at2759"/>
<protein>
    <submittedName>
        <fullName evidence="2">Uncharacterized protein</fullName>
    </submittedName>
</protein>
<feature type="region of interest" description="Disordered" evidence="1">
    <location>
        <begin position="39"/>
        <end position="58"/>
    </location>
</feature>
<dbReference type="RefSeq" id="XP_041164623.1">
    <property type="nucleotide sequence ID" value="XM_041305893.1"/>
</dbReference>
<organism evidence="2 3">
    <name type="scientific">Suillus plorans</name>
    <dbReference type="NCBI Taxonomy" id="116603"/>
    <lineage>
        <taxon>Eukaryota</taxon>
        <taxon>Fungi</taxon>
        <taxon>Dikarya</taxon>
        <taxon>Basidiomycota</taxon>
        <taxon>Agaricomycotina</taxon>
        <taxon>Agaricomycetes</taxon>
        <taxon>Agaricomycetidae</taxon>
        <taxon>Boletales</taxon>
        <taxon>Suillineae</taxon>
        <taxon>Suillaceae</taxon>
        <taxon>Suillus</taxon>
    </lineage>
</organism>
<gene>
    <name evidence="2" type="ORF">HD556DRAFT_1438880</name>
</gene>
<sequence length="228" mass="24768">MLSQPTAWPSSSSFHYNSLHNNVLHSTWQLDSFSDLDFEPSSDSNSGPTPEDGTTLAHYNPAPAPAEILYMLDYEDDDVRTPVYVIDPCGFCGQSGHPVKLVKQKRTFQPQSSCPQAIVFSLSAAVNSSKASPSTNASIRYELCPTSSGDRAVFWKYNVHQEIEISRLEKECLGIPPDLIDNAGSEVHPQDDSNATATGSASSSQNSSVTRKRQTLQGNAGSKRSKKA</sequence>
<proteinExistence type="predicted"/>
<dbReference type="AlphaFoldDB" id="A0A9P7DR52"/>
<keyword evidence="3" id="KW-1185">Reference proteome</keyword>
<feature type="region of interest" description="Disordered" evidence="1">
    <location>
        <begin position="179"/>
        <end position="228"/>
    </location>
</feature>
<dbReference type="GeneID" id="64599657"/>
<evidence type="ECO:0000313" key="3">
    <source>
        <dbReference type="Proteomes" id="UP000719766"/>
    </source>
</evidence>
<feature type="compositionally biased region" description="Low complexity" evidence="1">
    <location>
        <begin position="193"/>
        <end position="208"/>
    </location>
</feature>
<evidence type="ECO:0000256" key="1">
    <source>
        <dbReference type="SAM" id="MobiDB-lite"/>
    </source>
</evidence>
<accession>A0A9P7DR52</accession>
<evidence type="ECO:0000313" key="2">
    <source>
        <dbReference type="EMBL" id="KAG1800881.1"/>
    </source>
</evidence>
<comment type="caution">
    <text evidence="2">The sequence shown here is derived from an EMBL/GenBank/DDBJ whole genome shotgun (WGS) entry which is preliminary data.</text>
</comment>
<reference evidence="2" key="1">
    <citation type="journal article" date="2020" name="New Phytol.">
        <title>Comparative genomics reveals dynamic genome evolution in host specialist ectomycorrhizal fungi.</title>
        <authorList>
            <person name="Lofgren L.A."/>
            <person name="Nguyen N.H."/>
            <person name="Vilgalys R."/>
            <person name="Ruytinx J."/>
            <person name="Liao H.L."/>
            <person name="Branco S."/>
            <person name="Kuo A."/>
            <person name="LaButti K."/>
            <person name="Lipzen A."/>
            <person name="Andreopoulos W."/>
            <person name="Pangilinan J."/>
            <person name="Riley R."/>
            <person name="Hundley H."/>
            <person name="Na H."/>
            <person name="Barry K."/>
            <person name="Grigoriev I.V."/>
            <person name="Stajich J.E."/>
            <person name="Kennedy P.G."/>
        </authorList>
    </citation>
    <scope>NUCLEOTIDE SEQUENCE</scope>
    <source>
        <strain evidence="2">S12</strain>
    </source>
</reference>